<dbReference type="EMBL" id="CP044399">
    <property type="protein sequence ID" value="QFI38018.1"/>
    <property type="molecule type" value="Genomic_DNA"/>
</dbReference>
<dbReference type="InterPro" id="IPR036465">
    <property type="entry name" value="vWFA_dom_sf"/>
</dbReference>
<proteinExistence type="predicted"/>
<dbReference type="KEGG" id="mmaa:FR932_09220"/>
<reference evidence="3 4" key="1">
    <citation type="submission" date="2019-09" db="EMBL/GenBank/DDBJ databases">
        <title>Hybrid Assembly of the complete Genome of the Deep-Sea Bacterium Moritella marina from long Nanopore and Illumina reads.</title>
        <authorList>
            <person name="Magin S."/>
            <person name="Georgoulis A."/>
            <person name="Papadimitriou K."/>
            <person name="Iliakis G."/>
            <person name="Vorgias C.E."/>
        </authorList>
    </citation>
    <scope>NUCLEOTIDE SEQUENCE [LARGE SCALE GENOMIC DNA]</scope>
    <source>
        <strain evidence="3 4">MP-1</strain>
    </source>
</reference>
<evidence type="ECO:0000313" key="4">
    <source>
        <dbReference type="Proteomes" id="UP000327424"/>
    </source>
</evidence>
<dbReference type="SUPFAM" id="SSF53300">
    <property type="entry name" value="vWA-like"/>
    <property type="match status" value="1"/>
</dbReference>
<dbReference type="RefSeq" id="WP_019441812.1">
    <property type="nucleotide sequence ID" value="NZ_ALOE01000022.1"/>
</dbReference>
<dbReference type="AlphaFoldDB" id="A0A5J6WL67"/>
<keyword evidence="1" id="KW-0472">Membrane</keyword>
<keyword evidence="4" id="KW-1185">Reference proteome</keyword>
<dbReference type="InterPro" id="IPR002035">
    <property type="entry name" value="VWF_A"/>
</dbReference>
<organism evidence="3 4">
    <name type="scientific">Moritella marina ATCC 15381</name>
    <dbReference type="NCBI Taxonomy" id="1202962"/>
    <lineage>
        <taxon>Bacteria</taxon>
        <taxon>Pseudomonadati</taxon>
        <taxon>Pseudomonadota</taxon>
        <taxon>Gammaproteobacteria</taxon>
        <taxon>Alteromonadales</taxon>
        <taxon>Moritellaceae</taxon>
        <taxon>Moritella</taxon>
    </lineage>
</organism>
<name>A0A5J6WL67_MORMI</name>
<dbReference type="PROSITE" id="PS50234">
    <property type="entry name" value="VWFA"/>
    <property type="match status" value="1"/>
</dbReference>
<dbReference type="Gene3D" id="3.40.50.410">
    <property type="entry name" value="von Willebrand factor, type A domain"/>
    <property type="match status" value="1"/>
</dbReference>
<dbReference type="Proteomes" id="UP000327424">
    <property type="component" value="Chromosome"/>
</dbReference>
<accession>A0A5J6WL67</accession>
<keyword evidence="1" id="KW-0812">Transmembrane</keyword>
<feature type="domain" description="VWFA" evidence="2">
    <location>
        <begin position="138"/>
        <end position="383"/>
    </location>
</feature>
<feature type="transmembrane region" description="Helical" evidence="1">
    <location>
        <begin position="12"/>
        <end position="35"/>
    </location>
</feature>
<protein>
    <submittedName>
        <fullName evidence="3">VWA domain-containing protein</fullName>
    </submittedName>
</protein>
<evidence type="ECO:0000259" key="2">
    <source>
        <dbReference type="PROSITE" id="PS50234"/>
    </source>
</evidence>
<sequence length="395" mass="43403">MMSISRQRGAITLTFTFMLPAIMSLLAMTVFFAMYSQVVMRTGQAAEAAGLACTYQQRDEPTVIDSILNYYRPNFVLPVFDNSVRLTRSDGCQISVQYRFEPAMNKLLPVEVNSSSLVTSNSGSSAKLVANVIQNPTDFSLVLDISGSMRSDLPELKRIITDVISDIDPSNNQVRFAIVPFQTGVGVTAAPWLPSSKASPKCVDGLAYRGSNFDADKTVRSLNSSPRSLDFKEVTPGPWLDRCSQTAFILPLTNDLNNVIKYVNSLSTSGTTASYQGFIWGARTLTEKWQQEWKITPVTSSLLTQRLILFTDGDDNSGGHFDDLMNAGLCNEIQQNLNIEVSFIGFGVSARRIQQFQQCAGRSDAVFDANNSAELAAYFKNALKVESNPKLVLGQ</sequence>
<evidence type="ECO:0000313" key="3">
    <source>
        <dbReference type="EMBL" id="QFI38018.1"/>
    </source>
</evidence>
<keyword evidence="1" id="KW-1133">Transmembrane helix</keyword>
<evidence type="ECO:0000256" key="1">
    <source>
        <dbReference type="SAM" id="Phobius"/>
    </source>
</evidence>
<gene>
    <name evidence="3" type="ORF">FR932_09220</name>
</gene>
<dbReference type="OrthoDB" id="5810819at2"/>